<keyword evidence="4" id="KW-1185">Reference proteome</keyword>
<dbReference type="AlphaFoldDB" id="A0A833R3L9"/>
<keyword evidence="1" id="KW-1133">Transmembrane helix</keyword>
<accession>A0A833R3L9</accession>
<gene>
    <name evidence="3" type="ORF">FCM35_KLT00673</name>
</gene>
<evidence type="ECO:0000256" key="2">
    <source>
        <dbReference type="SAM" id="SignalP"/>
    </source>
</evidence>
<feature type="signal peptide" evidence="2">
    <location>
        <begin position="1"/>
        <end position="26"/>
    </location>
</feature>
<evidence type="ECO:0000313" key="4">
    <source>
        <dbReference type="Proteomes" id="UP000623129"/>
    </source>
</evidence>
<keyword evidence="1" id="KW-0812">Transmembrane</keyword>
<evidence type="ECO:0000256" key="1">
    <source>
        <dbReference type="SAM" id="Phobius"/>
    </source>
</evidence>
<protein>
    <submittedName>
        <fullName evidence="3">Uncharacterized protein</fullName>
    </submittedName>
</protein>
<feature type="transmembrane region" description="Helical" evidence="1">
    <location>
        <begin position="83"/>
        <end position="104"/>
    </location>
</feature>
<evidence type="ECO:0000313" key="3">
    <source>
        <dbReference type="EMBL" id="KAF3342035.1"/>
    </source>
</evidence>
<proteinExistence type="predicted"/>
<organism evidence="3 4">
    <name type="scientific">Carex littledalei</name>
    <dbReference type="NCBI Taxonomy" id="544730"/>
    <lineage>
        <taxon>Eukaryota</taxon>
        <taxon>Viridiplantae</taxon>
        <taxon>Streptophyta</taxon>
        <taxon>Embryophyta</taxon>
        <taxon>Tracheophyta</taxon>
        <taxon>Spermatophyta</taxon>
        <taxon>Magnoliopsida</taxon>
        <taxon>Liliopsida</taxon>
        <taxon>Poales</taxon>
        <taxon>Cyperaceae</taxon>
        <taxon>Cyperoideae</taxon>
        <taxon>Cariceae</taxon>
        <taxon>Carex</taxon>
        <taxon>Carex subgen. Euthyceras</taxon>
    </lineage>
</organism>
<feature type="transmembrane region" description="Helical" evidence="1">
    <location>
        <begin position="45"/>
        <end position="63"/>
    </location>
</feature>
<comment type="caution">
    <text evidence="3">The sequence shown here is derived from an EMBL/GenBank/DDBJ whole genome shotgun (WGS) entry which is preliminary data.</text>
</comment>
<sequence>MMEAAAGKRFFAGIVMFAIMALMTEAAPLARAPSGLPRPMSDASTIVPAYAIVASLALLLLEAQITPIPAPAPAPSTVSMSDAATAIPAIGVAASVVMLLFGYLF</sequence>
<dbReference type="EMBL" id="SWLB01000001">
    <property type="protein sequence ID" value="KAF3342035.1"/>
    <property type="molecule type" value="Genomic_DNA"/>
</dbReference>
<keyword evidence="2" id="KW-0732">Signal</keyword>
<name>A0A833R3L9_9POAL</name>
<reference evidence="3" key="1">
    <citation type="submission" date="2020-01" db="EMBL/GenBank/DDBJ databases">
        <title>Genome sequence of Kobresia littledalei, the first chromosome-level genome in the family Cyperaceae.</title>
        <authorList>
            <person name="Qu G."/>
        </authorList>
    </citation>
    <scope>NUCLEOTIDE SEQUENCE</scope>
    <source>
        <strain evidence="3">C.B.Clarke</strain>
        <tissue evidence="3">Leaf</tissue>
    </source>
</reference>
<feature type="chain" id="PRO_5032527971" evidence="2">
    <location>
        <begin position="27"/>
        <end position="105"/>
    </location>
</feature>
<keyword evidence="1" id="KW-0472">Membrane</keyword>
<dbReference type="Proteomes" id="UP000623129">
    <property type="component" value="Unassembled WGS sequence"/>
</dbReference>